<protein>
    <submittedName>
        <fullName evidence="8">Response regulator</fullName>
    </submittedName>
</protein>
<evidence type="ECO:0000256" key="4">
    <source>
        <dbReference type="PROSITE-ProRule" id="PRU00169"/>
    </source>
</evidence>
<name>A0A7K1XST7_9SPHI</name>
<dbReference type="InterPro" id="IPR001789">
    <property type="entry name" value="Sig_transdc_resp-reg_receiver"/>
</dbReference>
<gene>
    <name evidence="8" type="ORF">GS398_02040</name>
</gene>
<keyword evidence="3 5" id="KW-0238">DNA-binding</keyword>
<evidence type="ECO:0000259" key="7">
    <source>
        <dbReference type="PROSITE" id="PS51755"/>
    </source>
</evidence>
<accession>A0A7K1XST7</accession>
<dbReference type="GO" id="GO:0032993">
    <property type="term" value="C:protein-DNA complex"/>
    <property type="evidence" value="ECO:0007669"/>
    <property type="project" value="TreeGrafter"/>
</dbReference>
<keyword evidence="9" id="KW-1185">Reference proteome</keyword>
<reference evidence="8 9" key="1">
    <citation type="submission" date="2019-11" db="EMBL/GenBank/DDBJ databases">
        <title>Pedobacter sp. HMF7056 Genome sequencing and assembly.</title>
        <authorList>
            <person name="Kang H."/>
            <person name="Kim H."/>
            <person name="Joh K."/>
        </authorList>
    </citation>
    <scope>NUCLEOTIDE SEQUENCE [LARGE SCALE GENOMIC DNA]</scope>
    <source>
        <strain evidence="8 9">HMF7056</strain>
    </source>
</reference>
<evidence type="ECO:0000313" key="9">
    <source>
        <dbReference type="Proteomes" id="UP000451233"/>
    </source>
</evidence>
<dbReference type="InterPro" id="IPR036388">
    <property type="entry name" value="WH-like_DNA-bd_sf"/>
</dbReference>
<sequence length="225" mass="25491">MSPPNILFLEDELQLAHIVSEVLRTRGFMVEHHANGRLGLEAIRRSTFDICVADVMMPFMDGFNFVRELRKTDPALPVLFLTARSQDKDLVEGYGAGGNDYLKKPFSLEELVLRINELLHRRPVIAQTATSVGTFLLREHLQELVSADGLVQKLSFRETQLLSLLAARKNQLLDRHAALMQVWGEDSVFTARTMDVFITRLRKRLRADPGIGILSVRGFGYKLLC</sequence>
<proteinExistence type="predicted"/>
<feature type="modified residue" description="4-aspartylphosphate" evidence="4">
    <location>
        <position position="54"/>
    </location>
</feature>
<dbReference type="InterPro" id="IPR011006">
    <property type="entry name" value="CheY-like_superfamily"/>
</dbReference>
<dbReference type="GO" id="GO:0006355">
    <property type="term" value="P:regulation of DNA-templated transcription"/>
    <property type="evidence" value="ECO:0007669"/>
    <property type="project" value="InterPro"/>
</dbReference>
<dbReference type="AlphaFoldDB" id="A0A7K1XST7"/>
<evidence type="ECO:0000259" key="6">
    <source>
        <dbReference type="PROSITE" id="PS50110"/>
    </source>
</evidence>
<dbReference type="SMART" id="SM00448">
    <property type="entry name" value="REC"/>
    <property type="match status" value="1"/>
</dbReference>
<evidence type="ECO:0000256" key="2">
    <source>
        <dbReference type="ARBA" id="ARBA00023012"/>
    </source>
</evidence>
<feature type="domain" description="OmpR/PhoB-type" evidence="7">
    <location>
        <begin position="127"/>
        <end position="225"/>
    </location>
</feature>
<dbReference type="SMART" id="SM00862">
    <property type="entry name" value="Trans_reg_C"/>
    <property type="match status" value="1"/>
</dbReference>
<dbReference type="InterPro" id="IPR016032">
    <property type="entry name" value="Sig_transdc_resp-reg_C-effctor"/>
</dbReference>
<keyword evidence="1 4" id="KW-0597">Phosphoprotein</keyword>
<dbReference type="GO" id="GO:0000156">
    <property type="term" value="F:phosphorelay response regulator activity"/>
    <property type="evidence" value="ECO:0007669"/>
    <property type="project" value="TreeGrafter"/>
</dbReference>
<dbReference type="PROSITE" id="PS50110">
    <property type="entry name" value="RESPONSE_REGULATORY"/>
    <property type="match status" value="1"/>
</dbReference>
<dbReference type="PANTHER" id="PTHR48111">
    <property type="entry name" value="REGULATOR OF RPOS"/>
    <property type="match status" value="1"/>
</dbReference>
<dbReference type="Gene3D" id="3.40.50.2300">
    <property type="match status" value="1"/>
</dbReference>
<dbReference type="GO" id="GO:0005829">
    <property type="term" value="C:cytosol"/>
    <property type="evidence" value="ECO:0007669"/>
    <property type="project" value="TreeGrafter"/>
</dbReference>
<dbReference type="Pfam" id="PF00486">
    <property type="entry name" value="Trans_reg_C"/>
    <property type="match status" value="1"/>
</dbReference>
<dbReference type="Gene3D" id="1.10.10.10">
    <property type="entry name" value="Winged helix-like DNA-binding domain superfamily/Winged helix DNA-binding domain"/>
    <property type="match status" value="1"/>
</dbReference>
<evidence type="ECO:0000256" key="1">
    <source>
        <dbReference type="ARBA" id="ARBA00022553"/>
    </source>
</evidence>
<dbReference type="EMBL" id="WVHS01000001">
    <property type="protein sequence ID" value="MXV14065.1"/>
    <property type="molecule type" value="Genomic_DNA"/>
</dbReference>
<evidence type="ECO:0000256" key="5">
    <source>
        <dbReference type="PROSITE-ProRule" id="PRU01091"/>
    </source>
</evidence>
<dbReference type="PROSITE" id="PS51755">
    <property type="entry name" value="OMPR_PHOB"/>
    <property type="match status" value="1"/>
</dbReference>
<dbReference type="Proteomes" id="UP000451233">
    <property type="component" value="Unassembled WGS sequence"/>
</dbReference>
<dbReference type="SUPFAM" id="SSF46894">
    <property type="entry name" value="C-terminal effector domain of the bipartite response regulators"/>
    <property type="match status" value="1"/>
</dbReference>
<dbReference type="InterPro" id="IPR001867">
    <property type="entry name" value="OmpR/PhoB-type_DNA-bd"/>
</dbReference>
<dbReference type="RefSeq" id="WP_160905071.1">
    <property type="nucleotide sequence ID" value="NZ_WVHS01000001.1"/>
</dbReference>
<evidence type="ECO:0000256" key="3">
    <source>
        <dbReference type="ARBA" id="ARBA00023125"/>
    </source>
</evidence>
<feature type="DNA-binding region" description="OmpR/PhoB-type" evidence="5">
    <location>
        <begin position="127"/>
        <end position="225"/>
    </location>
</feature>
<keyword evidence="2" id="KW-0902">Two-component regulatory system</keyword>
<dbReference type="CDD" id="cd00383">
    <property type="entry name" value="trans_reg_C"/>
    <property type="match status" value="1"/>
</dbReference>
<organism evidence="8 9">
    <name type="scientific">Hufsiella ginkgonis</name>
    <dbReference type="NCBI Taxonomy" id="2695274"/>
    <lineage>
        <taxon>Bacteria</taxon>
        <taxon>Pseudomonadati</taxon>
        <taxon>Bacteroidota</taxon>
        <taxon>Sphingobacteriia</taxon>
        <taxon>Sphingobacteriales</taxon>
        <taxon>Sphingobacteriaceae</taxon>
        <taxon>Hufsiella</taxon>
    </lineage>
</organism>
<dbReference type="PANTHER" id="PTHR48111:SF40">
    <property type="entry name" value="PHOSPHATE REGULON TRANSCRIPTIONAL REGULATORY PROTEIN PHOB"/>
    <property type="match status" value="1"/>
</dbReference>
<dbReference type="SUPFAM" id="SSF52172">
    <property type="entry name" value="CheY-like"/>
    <property type="match status" value="1"/>
</dbReference>
<comment type="caution">
    <text evidence="8">The sequence shown here is derived from an EMBL/GenBank/DDBJ whole genome shotgun (WGS) entry which is preliminary data.</text>
</comment>
<dbReference type="Pfam" id="PF00072">
    <property type="entry name" value="Response_reg"/>
    <property type="match status" value="1"/>
</dbReference>
<evidence type="ECO:0000313" key="8">
    <source>
        <dbReference type="EMBL" id="MXV14065.1"/>
    </source>
</evidence>
<dbReference type="InterPro" id="IPR039420">
    <property type="entry name" value="WalR-like"/>
</dbReference>
<feature type="domain" description="Response regulatory" evidence="6">
    <location>
        <begin position="5"/>
        <end position="119"/>
    </location>
</feature>
<dbReference type="GO" id="GO:0000976">
    <property type="term" value="F:transcription cis-regulatory region binding"/>
    <property type="evidence" value="ECO:0007669"/>
    <property type="project" value="TreeGrafter"/>
</dbReference>